<sequence>MRFTSVRVRDIRSPVFFDLHADKQRDCKSDCESHCNSR</sequence>
<accession>A0A226WJR9</accession>
<comment type="caution">
    <text evidence="1">The sequence shown here is derived from an EMBL/GenBank/DDBJ whole genome shotgun (WGS) entry which is preliminary data.</text>
</comment>
<reference evidence="2" key="1">
    <citation type="submission" date="2017-01" db="EMBL/GenBank/DDBJ databases">
        <title>Genome Analysis of Deinococcus marmoris KOPRI26562.</title>
        <authorList>
            <person name="Kim J.H."/>
            <person name="Oh H.-M."/>
        </authorList>
    </citation>
    <scope>NUCLEOTIDE SEQUENCE [LARGE SCALE GENOMIC DNA]</scope>
    <source>
        <strain evidence="2">PAMC 26633</strain>
    </source>
</reference>
<dbReference type="EMBL" id="MTHB01000305">
    <property type="protein sequence ID" value="OXC71444.1"/>
    <property type="molecule type" value="Genomic_DNA"/>
</dbReference>
<evidence type="ECO:0000313" key="2">
    <source>
        <dbReference type="Proteomes" id="UP000214720"/>
    </source>
</evidence>
<dbReference type="AlphaFoldDB" id="A0A226WJR9"/>
<evidence type="ECO:0000313" key="1">
    <source>
        <dbReference type="EMBL" id="OXC71444.1"/>
    </source>
</evidence>
<protein>
    <submittedName>
        <fullName evidence="1">Uncharacterized protein</fullName>
    </submittedName>
</protein>
<dbReference type="Proteomes" id="UP000214720">
    <property type="component" value="Unassembled WGS sequence"/>
</dbReference>
<organism evidence="1 2">
    <name type="scientific">Caballeronia sordidicola</name>
    <name type="common">Burkholderia sordidicola</name>
    <dbReference type="NCBI Taxonomy" id="196367"/>
    <lineage>
        <taxon>Bacteria</taxon>
        <taxon>Pseudomonadati</taxon>
        <taxon>Pseudomonadota</taxon>
        <taxon>Betaproteobacteria</taxon>
        <taxon>Burkholderiales</taxon>
        <taxon>Burkholderiaceae</taxon>
        <taxon>Caballeronia</taxon>
    </lineage>
</organism>
<proteinExistence type="predicted"/>
<gene>
    <name evidence="1" type="ORF">BSU04_46480</name>
</gene>
<name>A0A226WJR9_CABSO</name>